<sequence length="138" mass="15746">MLDDDLASLTGFKTPDSADDESKEGTNETFNASTDMPTHPLYLLLFPDYLKENLPGLLLKALKNTFPQLIKDFIKQSVSESIEEKLPSRRFVTLQQELSKVIKTKLECQSDPRNMYKDMVSLLEAAEVFKKANAEWEK</sequence>
<feature type="region of interest" description="Disordered" evidence="1">
    <location>
        <begin position="1"/>
        <end position="33"/>
    </location>
</feature>
<gene>
    <name evidence="2" type="ORF">Tco_0682339</name>
</gene>
<proteinExistence type="predicted"/>
<evidence type="ECO:0000313" key="2">
    <source>
        <dbReference type="EMBL" id="GJS67774.1"/>
    </source>
</evidence>
<reference evidence="2" key="2">
    <citation type="submission" date="2022-01" db="EMBL/GenBank/DDBJ databases">
        <authorList>
            <person name="Yamashiro T."/>
            <person name="Shiraishi A."/>
            <person name="Satake H."/>
            <person name="Nakayama K."/>
        </authorList>
    </citation>
    <scope>NUCLEOTIDE SEQUENCE</scope>
</reference>
<evidence type="ECO:0000313" key="3">
    <source>
        <dbReference type="Proteomes" id="UP001151760"/>
    </source>
</evidence>
<reference evidence="2" key="1">
    <citation type="journal article" date="2022" name="Int. J. Mol. Sci.">
        <title>Draft Genome of Tanacetum Coccineum: Genomic Comparison of Closely Related Tanacetum-Family Plants.</title>
        <authorList>
            <person name="Yamashiro T."/>
            <person name="Shiraishi A."/>
            <person name="Nakayama K."/>
            <person name="Satake H."/>
        </authorList>
    </citation>
    <scope>NUCLEOTIDE SEQUENCE</scope>
</reference>
<evidence type="ECO:0000256" key="1">
    <source>
        <dbReference type="SAM" id="MobiDB-lite"/>
    </source>
</evidence>
<protein>
    <submittedName>
        <fullName evidence="2">Uncharacterized protein</fullName>
    </submittedName>
</protein>
<comment type="caution">
    <text evidence="2">The sequence shown here is derived from an EMBL/GenBank/DDBJ whole genome shotgun (WGS) entry which is preliminary data.</text>
</comment>
<organism evidence="2 3">
    <name type="scientific">Tanacetum coccineum</name>
    <dbReference type="NCBI Taxonomy" id="301880"/>
    <lineage>
        <taxon>Eukaryota</taxon>
        <taxon>Viridiplantae</taxon>
        <taxon>Streptophyta</taxon>
        <taxon>Embryophyta</taxon>
        <taxon>Tracheophyta</taxon>
        <taxon>Spermatophyta</taxon>
        <taxon>Magnoliopsida</taxon>
        <taxon>eudicotyledons</taxon>
        <taxon>Gunneridae</taxon>
        <taxon>Pentapetalae</taxon>
        <taxon>asterids</taxon>
        <taxon>campanulids</taxon>
        <taxon>Asterales</taxon>
        <taxon>Asteraceae</taxon>
        <taxon>Asteroideae</taxon>
        <taxon>Anthemideae</taxon>
        <taxon>Anthemidinae</taxon>
        <taxon>Tanacetum</taxon>
    </lineage>
</organism>
<keyword evidence="3" id="KW-1185">Reference proteome</keyword>
<dbReference type="Proteomes" id="UP001151760">
    <property type="component" value="Unassembled WGS sequence"/>
</dbReference>
<name>A0ABQ4XQV4_9ASTR</name>
<accession>A0ABQ4XQV4</accession>
<dbReference type="EMBL" id="BQNB010009742">
    <property type="protein sequence ID" value="GJS67774.1"/>
    <property type="molecule type" value="Genomic_DNA"/>
</dbReference>